<evidence type="ECO:0000256" key="1">
    <source>
        <dbReference type="ARBA" id="ARBA00022649"/>
    </source>
</evidence>
<keyword evidence="2" id="KW-0540">Nuclease</keyword>
<dbReference type="InterPro" id="IPR002850">
    <property type="entry name" value="PIN_toxin-like"/>
</dbReference>
<dbReference type="EMBL" id="CP026948">
    <property type="protein sequence ID" value="AWB84181.1"/>
    <property type="molecule type" value="Genomic_DNA"/>
</dbReference>
<evidence type="ECO:0000256" key="6">
    <source>
        <dbReference type="SAM" id="MobiDB-lite"/>
    </source>
</evidence>
<dbReference type="SUPFAM" id="SSF88723">
    <property type="entry name" value="PIN domain-like"/>
    <property type="match status" value="1"/>
</dbReference>
<dbReference type="NCBIfam" id="TIGR00305">
    <property type="entry name" value="putative toxin-antitoxin system toxin component, PIN family"/>
    <property type="match status" value="1"/>
</dbReference>
<keyword evidence="5" id="KW-0460">Magnesium</keyword>
<keyword evidence="9" id="KW-1185">Reference proteome</keyword>
<evidence type="ECO:0000256" key="4">
    <source>
        <dbReference type="ARBA" id="ARBA00022801"/>
    </source>
</evidence>
<dbReference type="GO" id="GO:0004518">
    <property type="term" value="F:nuclease activity"/>
    <property type="evidence" value="ECO:0007669"/>
    <property type="project" value="UniProtKB-KW"/>
</dbReference>
<name>A0A2S0WEJ0_9CORY</name>
<keyword evidence="4" id="KW-0378">Hydrolase</keyword>
<reference evidence="9" key="1">
    <citation type="submission" date="2018-01" db="EMBL/GenBank/DDBJ databases">
        <authorList>
            <person name="Li J."/>
        </authorList>
    </citation>
    <scope>NUCLEOTIDE SEQUENCE [LARGE SCALE GENOMIC DNA]</scope>
    <source>
        <strain evidence="9">2184</strain>
    </source>
</reference>
<feature type="region of interest" description="Disordered" evidence="6">
    <location>
        <begin position="300"/>
        <end position="331"/>
    </location>
</feature>
<feature type="domain" description="PIN" evidence="7">
    <location>
        <begin position="13"/>
        <end position="126"/>
    </location>
</feature>
<dbReference type="KEGG" id="clia:C3E79_06580"/>
<dbReference type="InterPro" id="IPR002716">
    <property type="entry name" value="PIN_dom"/>
</dbReference>
<evidence type="ECO:0000256" key="2">
    <source>
        <dbReference type="ARBA" id="ARBA00022722"/>
    </source>
</evidence>
<dbReference type="InterPro" id="IPR029060">
    <property type="entry name" value="PIN-like_dom_sf"/>
</dbReference>
<keyword evidence="1" id="KW-1277">Toxin-antitoxin system</keyword>
<organism evidence="8 9">
    <name type="scientific">Corynebacterium liangguodongii</name>
    <dbReference type="NCBI Taxonomy" id="2079535"/>
    <lineage>
        <taxon>Bacteria</taxon>
        <taxon>Bacillati</taxon>
        <taxon>Actinomycetota</taxon>
        <taxon>Actinomycetes</taxon>
        <taxon>Mycobacteriales</taxon>
        <taxon>Corynebacteriaceae</taxon>
        <taxon>Corynebacterium</taxon>
    </lineage>
</organism>
<evidence type="ECO:0000313" key="9">
    <source>
        <dbReference type="Proteomes" id="UP000244754"/>
    </source>
</evidence>
<protein>
    <submittedName>
        <fullName evidence="8">Putative toxin-antitoxin system toxin component, PIN family</fullName>
    </submittedName>
</protein>
<dbReference type="GO" id="GO:0016787">
    <property type="term" value="F:hydrolase activity"/>
    <property type="evidence" value="ECO:0007669"/>
    <property type="project" value="UniProtKB-KW"/>
</dbReference>
<sequence length="331" mass="36595">MQLGILVPHKKIRVVVDVNVFITDLISSRPDEMTLTGACLSGELELLYSAHLLDELEAVMERDKFRRWFTVEQGLKLIDAIVLAGIEVPDRPPSDLPLVCRDPDDNYLFALYEDGQADLLISGDKDVKAVALPWVTVAPPADALALLSDTPLWGTHVIKVRTEDVWNKIDAAGQTAIFKAALSFIECSLGISAGVYDKKILEALVVPGTAPYWYRDFDAALNLMMGRSVSSQPIISSPELVTIKLVPDLGETFVVVGNPTDVQDILCLTLERCEDVLTPEGKDPFELDGWRVHSIGRRPLQPHEVRPASNPSRKRAAERVRKIRLPGLEDS</sequence>
<dbReference type="PANTHER" id="PTHR34610:SF4">
    <property type="entry name" value="SLL8027 PROTEIN"/>
    <property type="match status" value="1"/>
</dbReference>
<evidence type="ECO:0000256" key="5">
    <source>
        <dbReference type="ARBA" id="ARBA00022842"/>
    </source>
</evidence>
<dbReference type="PANTHER" id="PTHR34610">
    <property type="entry name" value="SSL7007 PROTEIN"/>
    <property type="match status" value="1"/>
</dbReference>
<dbReference type="Pfam" id="PF13470">
    <property type="entry name" value="PIN_3"/>
    <property type="match status" value="1"/>
</dbReference>
<dbReference type="GO" id="GO:0046872">
    <property type="term" value="F:metal ion binding"/>
    <property type="evidence" value="ECO:0007669"/>
    <property type="project" value="UniProtKB-KW"/>
</dbReference>
<evidence type="ECO:0000313" key="8">
    <source>
        <dbReference type="EMBL" id="AWB84181.1"/>
    </source>
</evidence>
<gene>
    <name evidence="8" type="ORF">C3E79_06580</name>
</gene>
<evidence type="ECO:0000256" key="3">
    <source>
        <dbReference type="ARBA" id="ARBA00022723"/>
    </source>
</evidence>
<keyword evidence="3" id="KW-0479">Metal-binding</keyword>
<accession>A0A2S0WEJ0</accession>
<proteinExistence type="predicted"/>
<dbReference type="AlphaFoldDB" id="A0A2S0WEJ0"/>
<dbReference type="Proteomes" id="UP000244754">
    <property type="component" value="Chromosome"/>
</dbReference>
<evidence type="ECO:0000259" key="7">
    <source>
        <dbReference type="Pfam" id="PF13470"/>
    </source>
</evidence>